<gene>
    <name evidence="1" type="ORF">ACFPOF_07970</name>
</gene>
<name>A0ABW0HNL5_9BACL</name>
<dbReference type="RefSeq" id="WP_378131331.1">
    <property type="nucleotide sequence ID" value="NZ_JBHSMI010000013.1"/>
</dbReference>
<comment type="caution">
    <text evidence="1">The sequence shown here is derived from an EMBL/GenBank/DDBJ whole genome shotgun (WGS) entry which is preliminary data.</text>
</comment>
<evidence type="ECO:0000313" key="2">
    <source>
        <dbReference type="Proteomes" id="UP001596113"/>
    </source>
</evidence>
<proteinExistence type="predicted"/>
<reference evidence="2" key="1">
    <citation type="journal article" date="2019" name="Int. J. Syst. Evol. Microbiol.">
        <title>The Global Catalogue of Microorganisms (GCM) 10K type strain sequencing project: providing services to taxonomists for standard genome sequencing and annotation.</title>
        <authorList>
            <consortium name="The Broad Institute Genomics Platform"/>
            <consortium name="The Broad Institute Genome Sequencing Center for Infectious Disease"/>
            <person name="Wu L."/>
            <person name="Ma J."/>
        </authorList>
    </citation>
    <scope>NUCLEOTIDE SEQUENCE [LARGE SCALE GENOMIC DNA]</scope>
    <source>
        <strain evidence="2">CGMCC 1.18575</strain>
    </source>
</reference>
<dbReference type="Proteomes" id="UP001596113">
    <property type="component" value="Unassembled WGS sequence"/>
</dbReference>
<organism evidence="1 2">
    <name type="scientific">Cohnella soli</name>
    <dbReference type="NCBI Taxonomy" id="425005"/>
    <lineage>
        <taxon>Bacteria</taxon>
        <taxon>Bacillati</taxon>
        <taxon>Bacillota</taxon>
        <taxon>Bacilli</taxon>
        <taxon>Bacillales</taxon>
        <taxon>Paenibacillaceae</taxon>
        <taxon>Cohnella</taxon>
    </lineage>
</organism>
<keyword evidence="2" id="KW-1185">Reference proteome</keyword>
<sequence length="91" mass="10320">MVKSSGVIQIHFNIIMRPVRDNVGNDYFSDLILADLIKEGVSRDALLTKFRERTMELHSAIKNMFAESTEAARNFHGTAETEEIFGDNTED</sequence>
<protein>
    <submittedName>
        <fullName evidence="1">Uncharacterized protein</fullName>
    </submittedName>
</protein>
<dbReference type="EMBL" id="JBHSMI010000013">
    <property type="protein sequence ID" value="MFC5402674.1"/>
    <property type="molecule type" value="Genomic_DNA"/>
</dbReference>
<evidence type="ECO:0000313" key="1">
    <source>
        <dbReference type="EMBL" id="MFC5402674.1"/>
    </source>
</evidence>
<accession>A0ABW0HNL5</accession>